<gene>
    <name evidence="2" type="ORF">GCM10010990_01300</name>
</gene>
<dbReference type="AlphaFoldDB" id="A0A917DP63"/>
<dbReference type="OrthoDB" id="7390937at2"/>
<feature type="signal peptide" evidence="1">
    <location>
        <begin position="1"/>
        <end position="27"/>
    </location>
</feature>
<sequence length="255" mass="26549">MARLFRGFTLPLCGALALAACSAQPGAATGETVEAPAEQELRPLAIMTSLPILWGEGDIGDMLASDAAPNPVRAALETRFTLSPIDRLTELDDQPFLLLAQPRALAGDENVALDDWVRAGGQVLILADPMLTAESAYGLGDKRAPLMMTMLSPILARWGLSLTFDPASSPKQAMVAGVPPIPVQRPGSLSLTGEGHDSSCEIKREGLIAECRIGAGRALIVADAAMVENGDDAGEVAISALSALMAEAFTDETGD</sequence>
<evidence type="ECO:0008006" key="4">
    <source>
        <dbReference type="Google" id="ProtNLM"/>
    </source>
</evidence>
<dbReference type="PROSITE" id="PS51257">
    <property type="entry name" value="PROKAR_LIPOPROTEIN"/>
    <property type="match status" value="1"/>
</dbReference>
<comment type="caution">
    <text evidence="2">The sequence shown here is derived from an EMBL/GenBank/DDBJ whole genome shotgun (WGS) entry which is preliminary data.</text>
</comment>
<evidence type="ECO:0000256" key="1">
    <source>
        <dbReference type="SAM" id="SignalP"/>
    </source>
</evidence>
<reference evidence="2" key="1">
    <citation type="journal article" date="2014" name="Int. J. Syst. Evol. Microbiol.">
        <title>Complete genome sequence of Corynebacterium casei LMG S-19264T (=DSM 44701T), isolated from a smear-ripened cheese.</title>
        <authorList>
            <consortium name="US DOE Joint Genome Institute (JGI-PGF)"/>
            <person name="Walter F."/>
            <person name="Albersmeier A."/>
            <person name="Kalinowski J."/>
            <person name="Ruckert C."/>
        </authorList>
    </citation>
    <scope>NUCLEOTIDE SEQUENCE</scope>
    <source>
        <strain evidence="2">CGMCC 1.15360</strain>
    </source>
</reference>
<organism evidence="2 3">
    <name type="scientific">Croceicoccus mobilis</name>
    <dbReference type="NCBI Taxonomy" id="1703339"/>
    <lineage>
        <taxon>Bacteria</taxon>
        <taxon>Pseudomonadati</taxon>
        <taxon>Pseudomonadota</taxon>
        <taxon>Alphaproteobacteria</taxon>
        <taxon>Sphingomonadales</taxon>
        <taxon>Erythrobacteraceae</taxon>
        <taxon>Croceicoccus</taxon>
    </lineage>
</organism>
<evidence type="ECO:0000313" key="3">
    <source>
        <dbReference type="Proteomes" id="UP000612349"/>
    </source>
</evidence>
<reference evidence="2" key="2">
    <citation type="submission" date="2020-09" db="EMBL/GenBank/DDBJ databases">
        <authorList>
            <person name="Sun Q."/>
            <person name="Zhou Y."/>
        </authorList>
    </citation>
    <scope>NUCLEOTIDE SEQUENCE</scope>
    <source>
        <strain evidence="2">CGMCC 1.15360</strain>
    </source>
</reference>
<proteinExistence type="predicted"/>
<keyword evidence="1" id="KW-0732">Signal</keyword>
<protein>
    <recommendedName>
        <fullName evidence="4">ABC transporter</fullName>
    </recommendedName>
</protein>
<dbReference type="EMBL" id="BMIP01000001">
    <property type="protein sequence ID" value="GGD55869.1"/>
    <property type="molecule type" value="Genomic_DNA"/>
</dbReference>
<feature type="chain" id="PRO_5037526548" description="ABC transporter" evidence="1">
    <location>
        <begin position="28"/>
        <end position="255"/>
    </location>
</feature>
<keyword evidence="3" id="KW-1185">Reference proteome</keyword>
<dbReference type="Proteomes" id="UP000612349">
    <property type="component" value="Unassembled WGS sequence"/>
</dbReference>
<dbReference type="RefSeq" id="WP_082922216.1">
    <property type="nucleotide sequence ID" value="NZ_BMIP01000001.1"/>
</dbReference>
<evidence type="ECO:0000313" key="2">
    <source>
        <dbReference type="EMBL" id="GGD55869.1"/>
    </source>
</evidence>
<accession>A0A917DP63</accession>
<name>A0A917DP63_9SPHN</name>